<dbReference type="GO" id="GO:0009401">
    <property type="term" value="P:phosphoenolpyruvate-dependent sugar phosphotransferase system"/>
    <property type="evidence" value="ECO:0007669"/>
    <property type="project" value="UniProtKB-KW"/>
</dbReference>
<dbReference type="PANTHER" id="PTHR36203:SF1">
    <property type="entry name" value="ASCORBATE-SPECIFIC PTS SYSTEM EIIA COMPONENT"/>
    <property type="match status" value="1"/>
</dbReference>
<evidence type="ECO:0000256" key="1">
    <source>
        <dbReference type="ARBA" id="ARBA00004496"/>
    </source>
</evidence>
<dbReference type="Proteomes" id="UP001267344">
    <property type="component" value="Unassembled WGS sequence"/>
</dbReference>
<dbReference type="InterPro" id="IPR016152">
    <property type="entry name" value="PTrfase/Anion_transptr"/>
</dbReference>
<dbReference type="InterPro" id="IPR051351">
    <property type="entry name" value="Ascorbate-PTS_EIIA_comp"/>
</dbReference>
<keyword evidence="4" id="KW-0597">Phosphoprotein</keyword>
<accession>A0A7X1DNW5</accession>
<dbReference type="InterPro" id="IPR002178">
    <property type="entry name" value="PTS_EIIA_type-2_dom"/>
</dbReference>
<keyword evidence="12" id="KW-0762">Sugar transport</keyword>
<organism evidence="12 14">
    <name type="scientific">Listeria swaminathanii</name>
    <dbReference type="NCBI Taxonomy" id="2713501"/>
    <lineage>
        <taxon>Bacteria</taxon>
        <taxon>Bacillati</taxon>
        <taxon>Bacillota</taxon>
        <taxon>Bacilli</taxon>
        <taxon>Bacillales</taxon>
        <taxon>Listeriaceae</taxon>
        <taxon>Listeria</taxon>
    </lineage>
</organism>
<evidence type="ECO:0000256" key="4">
    <source>
        <dbReference type="ARBA" id="ARBA00022553"/>
    </source>
</evidence>
<evidence type="ECO:0000256" key="8">
    <source>
        <dbReference type="ARBA" id="ARBA00037387"/>
    </source>
</evidence>
<dbReference type="GO" id="GO:0005737">
    <property type="term" value="C:cytoplasm"/>
    <property type="evidence" value="ECO:0007669"/>
    <property type="project" value="UniProtKB-SubCell"/>
</dbReference>
<dbReference type="AlphaFoldDB" id="A0A7X1DNW5"/>
<comment type="function">
    <text evidence="8">The phosphoenolpyruvate-dependent sugar phosphotransferase system (sugar PTS), a major carbohydrate active transport system, catalyzes the phosphorylation of incoming sugar substrates concomitantly with their translocation across the cell membrane. The enzyme II UlaABC PTS system is involved in ascorbate transport.</text>
</comment>
<comment type="caution">
    <text evidence="12">The sequence shown here is derived from an EMBL/GenBank/DDBJ whole genome shotgun (WGS) entry which is preliminary data.</text>
</comment>
<proteinExistence type="predicted"/>
<evidence type="ECO:0000313" key="12">
    <source>
        <dbReference type="EMBL" id="MBC2330566.1"/>
    </source>
</evidence>
<dbReference type="SUPFAM" id="SSF55804">
    <property type="entry name" value="Phoshotransferase/anion transport protein"/>
    <property type="match status" value="1"/>
</dbReference>
<evidence type="ECO:0000256" key="2">
    <source>
        <dbReference type="ARBA" id="ARBA00022448"/>
    </source>
</evidence>
<dbReference type="CDD" id="cd00211">
    <property type="entry name" value="PTS_IIA_fru"/>
    <property type="match status" value="1"/>
</dbReference>
<evidence type="ECO:0000256" key="5">
    <source>
        <dbReference type="ARBA" id="ARBA00022679"/>
    </source>
</evidence>
<evidence type="ECO:0000256" key="10">
    <source>
        <dbReference type="ARBA" id="ARBA00042072"/>
    </source>
</evidence>
<keyword evidence="7" id="KW-0418">Kinase</keyword>
<keyword evidence="15" id="KW-1185">Reference proteome</keyword>
<gene>
    <name evidence="12" type="ORF">HCX62_11030</name>
    <name evidence="13" type="ORF">QJV39_11150</name>
</gene>
<evidence type="ECO:0000259" key="11">
    <source>
        <dbReference type="PROSITE" id="PS51094"/>
    </source>
</evidence>
<evidence type="ECO:0000256" key="3">
    <source>
        <dbReference type="ARBA" id="ARBA00022490"/>
    </source>
</evidence>
<dbReference type="GeneID" id="93240715"/>
<dbReference type="Pfam" id="PF00359">
    <property type="entry name" value="PTS_EIIA_2"/>
    <property type="match status" value="1"/>
</dbReference>
<dbReference type="Gene3D" id="3.40.930.10">
    <property type="entry name" value="Mannitol-specific EII, Chain A"/>
    <property type="match status" value="1"/>
</dbReference>
<dbReference type="EMBL" id="JAATOD010000003">
    <property type="protein sequence ID" value="MBC2330566.1"/>
    <property type="molecule type" value="Genomic_DNA"/>
</dbReference>
<evidence type="ECO:0000256" key="9">
    <source>
        <dbReference type="ARBA" id="ARBA00041175"/>
    </source>
</evidence>
<dbReference type="Proteomes" id="UP000572016">
    <property type="component" value="Unassembled WGS sequence"/>
</dbReference>
<evidence type="ECO:0000256" key="7">
    <source>
        <dbReference type="ARBA" id="ARBA00022777"/>
    </source>
</evidence>
<dbReference type="GO" id="GO:0016301">
    <property type="term" value="F:kinase activity"/>
    <property type="evidence" value="ECO:0007669"/>
    <property type="project" value="UniProtKB-KW"/>
</dbReference>
<sequence>MLLDQVTLEDIEINLQAKDWREAIQTAARPLLERGAIKKSYIDGMIQSVENNGPYIVIAKHIALAHTRPEFGVIHGGLTFATLADGVAFGSEMFDPVKLIITLAATDAESHLDVLSELAEVLMDEEKVARLITANSNQAFYDELTKEG</sequence>
<name>A0A7X1DNW5_9LIST</name>
<reference evidence="13 15" key="2">
    <citation type="submission" date="2023-05" db="EMBL/GenBank/DDBJ databases">
        <title>A Combination of Whole Genome Sequencing and Metagenomics Reveals Diversity of Listeria spp. in Soil Collected from the Nantahala National Forest.</title>
        <authorList>
            <person name="Wang J."/>
            <person name="Schamp C.N."/>
            <person name="Hudson L.K."/>
            <person name="Chaggar H.K."/>
            <person name="Bryan D.W."/>
            <person name="Radosevich M."/>
            <person name="Denes T.G."/>
        </authorList>
    </citation>
    <scope>NUCLEOTIDE SEQUENCE [LARGE SCALE GENOMIC DNA]</scope>
    <source>
        <strain evidence="13 15">UTK S2-0009</strain>
    </source>
</reference>
<evidence type="ECO:0000313" key="15">
    <source>
        <dbReference type="Proteomes" id="UP001267344"/>
    </source>
</evidence>
<dbReference type="PANTHER" id="PTHR36203">
    <property type="entry name" value="ASCORBATE-SPECIFIC PTS SYSTEM EIIA COMPONENT"/>
    <property type="match status" value="1"/>
</dbReference>
<evidence type="ECO:0000313" key="13">
    <source>
        <dbReference type="EMBL" id="MDT0097261.1"/>
    </source>
</evidence>
<dbReference type="PROSITE" id="PS51094">
    <property type="entry name" value="PTS_EIIA_TYPE_2"/>
    <property type="match status" value="1"/>
</dbReference>
<evidence type="ECO:0000313" key="14">
    <source>
        <dbReference type="Proteomes" id="UP000572016"/>
    </source>
</evidence>
<keyword evidence="5" id="KW-0808">Transferase</keyword>
<dbReference type="EMBL" id="JASBAG010000003">
    <property type="protein sequence ID" value="MDT0097261.1"/>
    <property type="molecule type" value="Genomic_DNA"/>
</dbReference>
<reference evidence="12 14" key="1">
    <citation type="submission" date="2020-03" db="EMBL/GenBank/DDBJ databases">
        <title>Soil Listeria distribution.</title>
        <authorList>
            <person name="Liao J."/>
            <person name="Wiedmann M."/>
        </authorList>
    </citation>
    <scope>NUCLEOTIDE SEQUENCE [LARGE SCALE GENOMIC DNA]</scope>
    <source>
        <strain evidence="12 14">FSL L7-0020</strain>
    </source>
</reference>
<protein>
    <recommendedName>
        <fullName evidence="9">Ascorbate-specific PTS system EIIA component</fullName>
    </recommendedName>
    <alternativeName>
        <fullName evidence="10">Ascorbate-specific phosphotransferase enzyme IIA component</fullName>
    </alternativeName>
</protein>
<dbReference type="RefSeq" id="WP_185639091.1">
    <property type="nucleotide sequence ID" value="NZ_CP156021.1"/>
</dbReference>
<evidence type="ECO:0000256" key="6">
    <source>
        <dbReference type="ARBA" id="ARBA00022683"/>
    </source>
</evidence>
<keyword evidence="6" id="KW-0598">Phosphotransferase system</keyword>
<keyword evidence="2" id="KW-0813">Transport</keyword>
<comment type="subcellular location">
    <subcellularLocation>
        <location evidence="1">Cytoplasm</location>
    </subcellularLocation>
</comment>
<keyword evidence="3" id="KW-0963">Cytoplasm</keyword>
<feature type="domain" description="PTS EIIA type-2" evidence="11">
    <location>
        <begin position="4"/>
        <end position="147"/>
    </location>
</feature>